<dbReference type="InterPro" id="IPR036770">
    <property type="entry name" value="Ankyrin_rpt-contain_sf"/>
</dbReference>
<comment type="caution">
    <text evidence="10">The sequence shown here is derived from an EMBL/GenBank/DDBJ whole genome shotgun (WGS) entry which is preliminary data.</text>
</comment>
<dbReference type="SMART" id="SM00248">
    <property type="entry name" value="ANK"/>
    <property type="match status" value="8"/>
</dbReference>
<gene>
    <name evidence="10" type="ORF">LUZ63_001025</name>
</gene>
<dbReference type="SUPFAM" id="SSF48403">
    <property type="entry name" value="Ankyrin repeat"/>
    <property type="match status" value="1"/>
</dbReference>
<dbReference type="PANTHER" id="PTHR24186">
    <property type="entry name" value="PROTEIN PHOSPHATASE 1 REGULATORY SUBUNIT"/>
    <property type="match status" value="1"/>
</dbReference>
<protein>
    <recommendedName>
        <fullName evidence="9">PGG domain-containing protein</fullName>
    </recommendedName>
</protein>
<comment type="subcellular location">
    <subcellularLocation>
        <location evidence="1">Membrane</location>
        <topology evidence="1">Multi-pass membrane protein</topology>
    </subcellularLocation>
</comment>
<feature type="repeat" description="ANK" evidence="7">
    <location>
        <begin position="279"/>
        <end position="311"/>
    </location>
</feature>
<dbReference type="AlphaFoldDB" id="A0A9Q0HWN8"/>
<sequence length="640" mass="71495">MSSVADPQQIEDSILFPEIIKPSRGKEEAQADKSFQPTFMCKELLEAAINGRKNTLTQLLGLDVRESPDSAHVTIEAPDNSLNQAENLQSRTRTGNTVLHMLASNGHSELAVKTYIKDKSLLEVCNNTEETALHCAARYGHSSVISELIDKAHELDHDLKDTLRKKNRHGETALHEAARHGHTTTVQALITEDPELADQVNKNDESPLYLATVEGHVAMFQLFVQHLCHREITSAYYSGPKGTTALHAAALRSNKQGLEMANELLKLEPGTLTKIADIFGSTPLHYATSTGDARMARKLLNHDASLAYCDDSRGLFPIHVAAYMGHWETVITILENNFDSWELLDQRGRNFLHLVAEGKSTIIYYPLFYSYARGINLEEVLRKAIFVRDNEGNTPLHIAARCGKGWAVRDFFFVFKGWFRSALTSLDNLALSNSKVVTTESYEEIYQHYETLQELGKAERSPQRWLLSYTINKLYPVESSDTLAWKVQTIALGSVLIATVTFAAAFTPPGGFNSGDGTPVLGRKYVFRAFILADVVAFASSFYCTFYLIILGANKSGRYLQEQLYWTQYLFMIASISMGLAFALGLYVALAPLSKGFSIFVLVVALLAAIRRFMFRRNIPLWVLGWAAPFITVFLLAFIK</sequence>
<dbReference type="InterPro" id="IPR002110">
    <property type="entry name" value="Ankyrin_rpt"/>
</dbReference>
<dbReference type="EMBL" id="JAMQYH010000001">
    <property type="protein sequence ID" value="KAJ1701246.1"/>
    <property type="molecule type" value="Genomic_DNA"/>
</dbReference>
<dbReference type="Proteomes" id="UP001151287">
    <property type="component" value="Unassembled WGS sequence"/>
</dbReference>
<proteinExistence type="predicted"/>
<keyword evidence="5 7" id="KW-0040">ANK repeat</keyword>
<dbReference type="GO" id="GO:0005886">
    <property type="term" value="C:plasma membrane"/>
    <property type="evidence" value="ECO:0007669"/>
    <property type="project" value="TreeGrafter"/>
</dbReference>
<feature type="transmembrane region" description="Helical" evidence="8">
    <location>
        <begin position="569"/>
        <end position="590"/>
    </location>
</feature>
<dbReference type="InterPro" id="IPR026961">
    <property type="entry name" value="PGG_dom"/>
</dbReference>
<keyword evidence="2 8" id="KW-0812">Transmembrane</keyword>
<evidence type="ECO:0000256" key="1">
    <source>
        <dbReference type="ARBA" id="ARBA00004141"/>
    </source>
</evidence>
<dbReference type="Pfam" id="PF12796">
    <property type="entry name" value="Ank_2"/>
    <property type="match status" value="2"/>
</dbReference>
<evidence type="ECO:0000256" key="6">
    <source>
        <dbReference type="ARBA" id="ARBA00023136"/>
    </source>
</evidence>
<feature type="domain" description="PGG" evidence="9">
    <location>
        <begin position="486"/>
        <end position="588"/>
    </location>
</feature>
<evidence type="ECO:0000256" key="4">
    <source>
        <dbReference type="ARBA" id="ARBA00022989"/>
    </source>
</evidence>
<evidence type="ECO:0000256" key="7">
    <source>
        <dbReference type="PROSITE-ProRule" id="PRU00023"/>
    </source>
</evidence>
<keyword evidence="6 8" id="KW-0472">Membrane</keyword>
<feature type="transmembrane region" description="Helical" evidence="8">
    <location>
        <begin position="525"/>
        <end position="549"/>
    </location>
</feature>
<organism evidence="10 11">
    <name type="scientific">Rhynchospora breviuscula</name>
    <dbReference type="NCBI Taxonomy" id="2022672"/>
    <lineage>
        <taxon>Eukaryota</taxon>
        <taxon>Viridiplantae</taxon>
        <taxon>Streptophyta</taxon>
        <taxon>Embryophyta</taxon>
        <taxon>Tracheophyta</taxon>
        <taxon>Spermatophyta</taxon>
        <taxon>Magnoliopsida</taxon>
        <taxon>Liliopsida</taxon>
        <taxon>Poales</taxon>
        <taxon>Cyperaceae</taxon>
        <taxon>Cyperoideae</taxon>
        <taxon>Rhynchosporeae</taxon>
        <taxon>Rhynchospora</taxon>
    </lineage>
</organism>
<dbReference type="PROSITE" id="PS50297">
    <property type="entry name" value="ANK_REP_REGION"/>
    <property type="match status" value="2"/>
</dbReference>
<dbReference type="PROSITE" id="PS50088">
    <property type="entry name" value="ANK_REPEAT"/>
    <property type="match status" value="2"/>
</dbReference>
<feature type="transmembrane region" description="Helical" evidence="8">
    <location>
        <begin position="596"/>
        <end position="614"/>
    </location>
</feature>
<dbReference type="Pfam" id="PF13962">
    <property type="entry name" value="PGG"/>
    <property type="match status" value="1"/>
</dbReference>
<evidence type="ECO:0000256" key="5">
    <source>
        <dbReference type="ARBA" id="ARBA00023043"/>
    </source>
</evidence>
<evidence type="ECO:0000256" key="8">
    <source>
        <dbReference type="SAM" id="Phobius"/>
    </source>
</evidence>
<evidence type="ECO:0000259" key="9">
    <source>
        <dbReference type="Pfam" id="PF13962"/>
    </source>
</evidence>
<feature type="transmembrane region" description="Helical" evidence="8">
    <location>
        <begin position="483"/>
        <end position="505"/>
    </location>
</feature>
<dbReference type="OrthoDB" id="683407at2759"/>
<evidence type="ECO:0000313" key="11">
    <source>
        <dbReference type="Proteomes" id="UP001151287"/>
    </source>
</evidence>
<keyword evidence="11" id="KW-1185">Reference proteome</keyword>
<keyword evidence="3" id="KW-0677">Repeat</keyword>
<feature type="transmembrane region" description="Helical" evidence="8">
    <location>
        <begin position="621"/>
        <end position="639"/>
    </location>
</feature>
<dbReference type="Gene3D" id="1.25.40.20">
    <property type="entry name" value="Ankyrin repeat-containing domain"/>
    <property type="match status" value="1"/>
</dbReference>
<dbReference type="PANTHER" id="PTHR24186:SF50">
    <property type="entry name" value="ANKYRIN REPEAT-CONTAINING PROTEIN ITN1-LIKE ISOFORM X1"/>
    <property type="match status" value="1"/>
</dbReference>
<reference evidence="10" key="1">
    <citation type="journal article" date="2022" name="Cell">
        <title>Repeat-based holocentromeres influence genome architecture and karyotype evolution.</title>
        <authorList>
            <person name="Hofstatter P.G."/>
            <person name="Thangavel G."/>
            <person name="Lux T."/>
            <person name="Neumann P."/>
            <person name="Vondrak T."/>
            <person name="Novak P."/>
            <person name="Zhang M."/>
            <person name="Costa L."/>
            <person name="Castellani M."/>
            <person name="Scott A."/>
            <person name="Toegelov H."/>
            <person name="Fuchs J."/>
            <person name="Mata-Sucre Y."/>
            <person name="Dias Y."/>
            <person name="Vanzela A.L.L."/>
            <person name="Huettel B."/>
            <person name="Almeida C.C.S."/>
            <person name="Simkova H."/>
            <person name="Souza G."/>
            <person name="Pedrosa-Harand A."/>
            <person name="Macas J."/>
            <person name="Mayer K.F.X."/>
            <person name="Houben A."/>
            <person name="Marques A."/>
        </authorList>
    </citation>
    <scope>NUCLEOTIDE SEQUENCE</scope>
    <source>
        <strain evidence="10">RhyBre1mFocal</strain>
    </source>
</reference>
<evidence type="ECO:0000256" key="2">
    <source>
        <dbReference type="ARBA" id="ARBA00022692"/>
    </source>
</evidence>
<feature type="repeat" description="ANK" evidence="7">
    <location>
        <begin position="169"/>
        <end position="201"/>
    </location>
</feature>
<keyword evidence="4 8" id="KW-1133">Transmembrane helix</keyword>
<evidence type="ECO:0000256" key="3">
    <source>
        <dbReference type="ARBA" id="ARBA00022737"/>
    </source>
</evidence>
<accession>A0A9Q0HWN8</accession>
<name>A0A9Q0HWN8_9POAL</name>
<evidence type="ECO:0000313" key="10">
    <source>
        <dbReference type="EMBL" id="KAJ1701246.1"/>
    </source>
</evidence>